<accession>A0A1W1VZ21</accession>
<sequence>MLEVIGEIVHQVALIALLAGLMEMLLPQQALSKYVRLVLGLFVIVAILSPLAASFSRGKTLEVISWDLRPDTREEGFKVSQGALTRIEEETALEIFRKRLSSQMRALLALIPGVEDTQVQVEMEPGNPRNTKIRRVHVTAVLGRETRPEEVETRIRQTLAYFYGVEPGAVDIYKLPKE</sequence>
<proteinExistence type="predicted"/>
<dbReference type="Pfam" id="PF09581">
    <property type="entry name" value="Spore_III_AF"/>
    <property type="match status" value="1"/>
</dbReference>
<dbReference type="EMBL" id="LT838272">
    <property type="protein sequence ID" value="SMB98586.1"/>
    <property type="molecule type" value="Genomic_DNA"/>
</dbReference>
<dbReference type="AlphaFoldDB" id="A0A1W1VZ21"/>
<name>A0A1W1VZ21_9FIRM</name>
<gene>
    <name evidence="2" type="ORF">SAMN00808754_2426</name>
</gene>
<evidence type="ECO:0000313" key="3">
    <source>
        <dbReference type="Proteomes" id="UP000192569"/>
    </source>
</evidence>
<organism evidence="2 3">
    <name type="scientific">Thermanaeromonas toyohensis ToBE</name>
    <dbReference type="NCBI Taxonomy" id="698762"/>
    <lineage>
        <taxon>Bacteria</taxon>
        <taxon>Bacillati</taxon>
        <taxon>Bacillota</taxon>
        <taxon>Clostridia</taxon>
        <taxon>Neomoorellales</taxon>
        <taxon>Neomoorellaceae</taxon>
        <taxon>Thermanaeromonas</taxon>
    </lineage>
</organism>
<feature type="transmembrane region" description="Helical" evidence="1">
    <location>
        <begin position="12"/>
        <end position="31"/>
    </location>
</feature>
<keyword evidence="1" id="KW-0472">Membrane</keyword>
<dbReference type="STRING" id="698762.SAMN00808754_2426"/>
<evidence type="ECO:0000313" key="2">
    <source>
        <dbReference type="EMBL" id="SMB98586.1"/>
    </source>
</evidence>
<keyword evidence="3" id="KW-1185">Reference proteome</keyword>
<protein>
    <submittedName>
        <fullName evidence="2">Stage III sporulation protein AF</fullName>
    </submittedName>
</protein>
<keyword evidence="1" id="KW-0812">Transmembrane</keyword>
<reference evidence="2 3" key="1">
    <citation type="submission" date="2017-04" db="EMBL/GenBank/DDBJ databases">
        <authorList>
            <person name="Afonso C.L."/>
            <person name="Miller P.J."/>
            <person name="Scott M.A."/>
            <person name="Spackman E."/>
            <person name="Goraichik I."/>
            <person name="Dimitrov K.M."/>
            <person name="Suarez D.L."/>
            <person name="Swayne D.E."/>
        </authorList>
    </citation>
    <scope>NUCLEOTIDE SEQUENCE [LARGE SCALE GENOMIC DNA]</scope>
    <source>
        <strain evidence="2 3">ToBE</strain>
    </source>
</reference>
<feature type="transmembrane region" description="Helical" evidence="1">
    <location>
        <begin position="37"/>
        <end position="55"/>
    </location>
</feature>
<keyword evidence="1" id="KW-1133">Transmembrane helix</keyword>
<evidence type="ECO:0000256" key="1">
    <source>
        <dbReference type="SAM" id="Phobius"/>
    </source>
</evidence>
<dbReference type="Proteomes" id="UP000192569">
    <property type="component" value="Chromosome I"/>
</dbReference>
<dbReference type="InterPro" id="IPR014245">
    <property type="entry name" value="Spore_III_AF"/>
</dbReference>
<dbReference type="RefSeq" id="WP_172839152.1">
    <property type="nucleotide sequence ID" value="NZ_LT838272.1"/>
</dbReference>